<dbReference type="AlphaFoldDB" id="A0A6P1TEG3"/>
<dbReference type="EMBL" id="CP048000">
    <property type="protein sequence ID" value="QHQ59554.1"/>
    <property type="molecule type" value="Genomic_DNA"/>
</dbReference>
<evidence type="ECO:0000313" key="1">
    <source>
        <dbReference type="EMBL" id="QHQ59554.1"/>
    </source>
</evidence>
<dbReference type="InterPro" id="IPR029045">
    <property type="entry name" value="ClpP/crotonase-like_dom_sf"/>
</dbReference>
<proteinExistence type="predicted"/>
<evidence type="ECO:0008006" key="3">
    <source>
        <dbReference type="Google" id="ProtNLM"/>
    </source>
</evidence>
<name>A0A6P1TEG3_9FIRM</name>
<dbReference type="SUPFAM" id="SSF52096">
    <property type="entry name" value="ClpP/crotonase"/>
    <property type="match status" value="1"/>
</dbReference>
<dbReference type="Proteomes" id="UP000464314">
    <property type="component" value="Chromosome"/>
</dbReference>
<dbReference type="RefSeq" id="WP_161836236.1">
    <property type="nucleotide sequence ID" value="NZ_CP048000.1"/>
</dbReference>
<gene>
    <name evidence="1" type="ORF">Ana3638_01040</name>
</gene>
<dbReference type="KEGG" id="anr:Ana3638_01040"/>
<keyword evidence="2" id="KW-1185">Reference proteome</keyword>
<organism evidence="1 2">
    <name type="scientific">Anaerocolumna sedimenticola</name>
    <dbReference type="NCBI Taxonomy" id="2696063"/>
    <lineage>
        <taxon>Bacteria</taxon>
        <taxon>Bacillati</taxon>
        <taxon>Bacillota</taxon>
        <taxon>Clostridia</taxon>
        <taxon>Lachnospirales</taxon>
        <taxon>Lachnospiraceae</taxon>
        <taxon>Anaerocolumna</taxon>
    </lineage>
</organism>
<accession>A0A6P1TEG3</accession>
<reference evidence="1 2" key="1">
    <citation type="submission" date="2020-01" db="EMBL/GenBank/DDBJ databases">
        <title>Genome analysis of Anaerocolumna sp. CBA3638.</title>
        <authorList>
            <person name="Kim J."/>
            <person name="Roh S.W."/>
        </authorList>
    </citation>
    <scope>NUCLEOTIDE SEQUENCE [LARGE SCALE GENOMIC DNA]</scope>
    <source>
        <strain evidence="1 2">CBA3638</strain>
    </source>
</reference>
<dbReference type="Gene3D" id="3.90.226.10">
    <property type="entry name" value="2-enoyl-CoA Hydratase, Chain A, domain 1"/>
    <property type="match status" value="1"/>
</dbReference>
<protein>
    <recommendedName>
        <fullName evidence="3">Tail specific protease domain-containing protein</fullName>
    </recommendedName>
</protein>
<evidence type="ECO:0000313" key="2">
    <source>
        <dbReference type="Proteomes" id="UP000464314"/>
    </source>
</evidence>
<sequence length="438" mass="50035">MRTKRFVLLISTALLICVTLLITVTICSASEGIAKDKLTNREIILKNDNTNEKRNLLLKEDIMFFKQELPKYHKNLFSMISKEEFNNKTDQLISNIDKLNNKQVFVELNKIAASIGDAHTGVNIWDGYHYPLQFWLFNGNVYVVNADNNLKEMMFSKIVKIDGIDIDIVLKQLKSLISHENESWVLAMLPSYLESPVYMYGLGIIQNENKAVFTVQKDNEVQDFTVSALEYGKDANFVNKKTKDVIIGTYDKYYDYEYLSNQKALYFEYNVCADMDNQKFADFNKEMFGVIEKNDIDKIIINLRNNTGGNSEILNPFTESLKSYIMENDNVKVYLLIGRNTFSSGMFAIYRVKEAAPEAIAVGEPTGGALDCYGEVRTMNLPNSQIPISYSTKYFEFSKEFSYKNGGVGTFQPDISIQPTIDEYKNGRDAVLDYVLAD</sequence>